<dbReference type="AlphaFoldDB" id="A0A445IW72"/>
<dbReference type="InterPro" id="IPR007275">
    <property type="entry name" value="YTH_domain"/>
</dbReference>
<name>A0A445IW72_GLYSO</name>
<dbReference type="InterPro" id="IPR021099">
    <property type="entry name" value="PORR_domain"/>
</dbReference>
<sequence length="1051" mass="119649">MHTVVTQWIYFSPTLSLSTFHRFLTITTPPPMTSSPGSPTTTSSARYSYVNMYMKWKKDSYYDSIEHIHYSIQLKPIIALKNCIVRDPNGCIPISAVSKRGLELDVPMKVARFMRQYPSIFEEFTGPEYNLPWFRLTPEVAEIDRDEKRVYEECREDLRSRLRKMILMTREHVLPLKIIQGMQWYLGLPSDFLQHPEQILDEPFRFVEMEDGLKGLALESREKIYSVMERNAMKSGFYSGGPMEAIEFPFFPSKGLRLRRKIENWLNEFQKLPYISPYDYFSNLDPNSDIADKRLVGVLHELLSLFVEHSAERKKLFCLKKYFGLPQKVHRAFERHPHMFYLSFRNKTCTVILKEAYSNKSAIEKHPLLRVRKKYIKLMKKSEVILRNRRVNNRFSNSNAKLDIDSNDLDEKGHEMASCSLEQIEGADLNLHFTSPNLEQTEVMINEGAPEYFCYQNVYYPAATNYGYYCTGFETPGEWEDHHRIFGVDGPNIQFMGAQNESLPYVYYNYGYAQSPYNPYNPYIPGAMIGADGSLGGGQHYYTLPNYQSPVSAPGYIPSVQPDNFSDSSADSFFGASASVSKPDGRGLRHKFNSASGNFPRNSSNFLSNQTSSLARVSERPRAYDGSRFLNLALPAVHRSAAAKLRPKLHNGKVVPNGGNGSSDVLGEQNQGPRVSRSKHQLSVKAYTTMAGDANEQGNIVIYPDQYNKEDFSLDYENAKFFVIKSYSEDDVHKSIKYNVWSSTPHGNKKLENAYEDAKKIAAEKSEVCPIFLFFSVNASGQFCGVAEMVGTVDFNKNMDFWQQDKWSGSFPLKWHIIKDVPNPNFRHITLENNENKPVTNSRDTQEIMYWKGLEMLKIFKNNTLKTSLLDDFMYYENRQKIMQDEKAKLLVKSFNSPIFVPVLEAPQKLNFVVDLLKDNYEKNLKPKDDSDGFKQISVSSPDQIVSNSDVTGIKHVDDEKAEKIAVDKEDISSILKIGSVTIAPKQVEAKHSVSNGNKEQGDALTEGSMQVKVNGFALPSGFLKVGSIPLDAMALQPGKGVLSVKSESHR</sequence>
<organism evidence="3 4">
    <name type="scientific">Glycine soja</name>
    <name type="common">Wild soybean</name>
    <dbReference type="NCBI Taxonomy" id="3848"/>
    <lineage>
        <taxon>Eukaryota</taxon>
        <taxon>Viridiplantae</taxon>
        <taxon>Streptophyta</taxon>
        <taxon>Embryophyta</taxon>
        <taxon>Tracheophyta</taxon>
        <taxon>Spermatophyta</taxon>
        <taxon>Magnoliopsida</taxon>
        <taxon>eudicotyledons</taxon>
        <taxon>Gunneridae</taxon>
        <taxon>Pentapetalae</taxon>
        <taxon>rosids</taxon>
        <taxon>fabids</taxon>
        <taxon>Fabales</taxon>
        <taxon>Fabaceae</taxon>
        <taxon>Papilionoideae</taxon>
        <taxon>50 kb inversion clade</taxon>
        <taxon>NPAAA clade</taxon>
        <taxon>indigoferoid/millettioid clade</taxon>
        <taxon>Phaseoleae</taxon>
        <taxon>Glycine</taxon>
        <taxon>Glycine subgen. Soja</taxon>
    </lineage>
</organism>
<accession>A0A445IW72</accession>
<dbReference type="Pfam" id="PF11955">
    <property type="entry name" value="PORR"/>
    <property type="match status" value="1"/>
</dbReference>
<dbReference type="Proteomes" id="UP000289340">
    <property type="component" value="Chromosome 9"/>
</dbReference>
<evidence type="ECO:0000313" key="4">
    <source>
        <dbReference type="Proteomes" id="UP000289340"/>
    </source>
</evidence>
<feature type="domain" description="YTH" evidence="2">
    <location>
        <begin position="719"/>
        <end position="860"/>
    </location>
</feature>
<dbReference type="Pfam" id="PF04146">
    <property type="entry name" value="YTH"/>
    <property type="match status" value="1"/>
</dbReference>
<dbReference type="Gene3D" id="3.10.590.10">
    <property type="entry name" value="ph1033 like domains"/>
    <property type="match status" value="1"/>
</dbReference>
<dbReference type="GO" id="GO:0003729">
    <property type="term" value="F:mRNA binding"/>
    <property type="evidence" value="ECO:0007669"/>
    <property type="project" value="TreeGrafter"/>
</dbReference>
<dbReference type="CDD" id="cd21134">
    <property type="entry name" value="YTH"/>
    <property type="match status" value="1"/>
</dbReference>
<reference evidence="3 4" key="1">
    <citation type="submission" date="2018-09" db="EMBL/GenBank/DDBJ databases">
        <title>A high-quality reference genome of wild soybean provides a powerful tool to mine soybean genomes.</title>
        <authorList>
            <person name="Xie M."/>
            <person name="Chung C.Y.L."/>
            <person name="Li M.-W."/>
            <person name="Wong F.-L."/>
            <person name="Chan T.-F."/>
            <person name="Lam H.-M."/>
        </authorList>
    </citation>
    <scope>NUCLEOTIDE SEQUENCE [LARGE SCALE GENOMIC DNA]</scope>
    <source>
        <strain evidence="4">cv. W05</strain>
        <tissue evidence="3">Hypocotyl of etiolated seedlings</tissue>
    </source>
</reference>
<gene>
    <name evidence="3" type="ORF">D0Y65_023039</name>
</gene>
<dbReference type="EMBL" id="QZWG01000009">
    <property type="protein sequence ID" value="RZB90403.1"/>
    <property type="molecule type" value="Genomic_DNA"/>
</dbReference>
<protein>
    <submittedName>
        <fullName evidence="3">YTH domain-containing family protein 2</fullName>
    </submittedName>
</protein>
<keyword evidence="4" id="KW-1185">Reference proteome</keyword>
<dbReference type="PANTHER" id="PTHR12357:SF84">
    <property type="entry name" value="YTH DOMAIN-CONTAINING FAMILY PROTEIN"/>
    <property type="match status" value="1"/>
</dbReference>
<dbReference type="PROSITE" id="PS50882">
    <property type="entry name" value="YTH"/>
    <property type="match status" value="1"/>
</dbReference>
<proteinExistence type="predicted"/>
<evidence type="ECO:0000259" key="2">
    <source>
        <dbReference type="PROSITE" id="PS50882"/>
    </source>
</evidence>
<evidence type="ECO:0000256" key="1">
    <source>
        <dbReference type="SAM" id="MobiDB-lite"/>
    </source>
</evidence>
<feature type="region of interest" description="Disordered" evidence="1">
    <location>
        <begin position="649"/>
        <end position="680"/>
    </location>
</feature>
<dbReference type="GO" id="GO:0005737">
    <property type="term" value="C:cytoplasm"/>
    <property type="evidence" value="ECO:0007669"/>
    <property type="project" value="TreeGrafter"/>
</dbReference>
<comment type="caution">
    <text evidence="3">The sequence shown here is derived from an EMBL/GenBank/DDBJ whole genome shotgun (WGS) entry which is preliminary data.</text>
</comment>
<dbReference type="InterPro" id="IPR045168">
    <property type="entry name" value="YTH_prot"/>
</dbReference>
<dbReference type="GO" id="GO:0061157">
    <property type="term" value="P:mRNA destabilization"/>
    <property type="evidence" value="ECO:0007669"/>
    <property type="project" value="TreeGrafter"/>
</dbReference>
<evidence type="ECO:0000313" key="3">
    <source>
        <dbReference type="EMBL" id="RZB90403.1"/>
    </source>
</evidence>
<dbReference type="PANTHER" id="PTHR12357">
    <property type="entry name" value="YTH YT521-B HOMOLOGY DOMAIN-CONTAINING"/>
    <property type="match status" value="1"/>
</dbReference>